<protein>
    <submittedName>
        <fullName evidence="2">Uncharacterized protein</fullName>
    </submittedName>
</protein>
<dbReference type="RefSeq" id="WP_078564768.1">
    <property type="nucleotide sequence ID" value="NZ_LOJW01000040.1"/>
</dbReference>
<feature type="region of interest" description="Disordered" evidence="1">
    <location>
        <begin position="40"/>
        <end position="75"/>
    </location>
</feature>
<name>A0A1T1NVQ8_9XANT</name>
<evidence type="ECO:0000313" key="2">
    <source>
        <dbReference type="EMBL" id="OOW67434.1"/>
    </source>
</evidence>
<evidence type="ECO:0000256" key="1">
    <source>
        <dbReference type="SAM" id="MobiDB-lite"/>
    </source>
</evidence>
<dbReference type="Proteomes" id="UP000190559">
    <property type="component" value="Unassembled WGS sequence"/>
</dbReference>
<accession>A0A1T1NVQ8</accession>
<proteinExistence type="predicted"/>
<reference evidence="2 3" key="1">
    <citation type="submission" date="2015-12" db="EMBL/GenBank/DDBJ databases">
        <authorList>
            <person name="Shamseldin A."/>
            <person name="Moawad H."/>
            <person name="Abd El-Rahim W.M."/>
            <person name="Sadowsky M.J."/>
        </authorList>
    </citation>
    <scope>NUCLEOTIDE SEQUENCE [LARGE SCALE GENOMIC DNA]</scope>
    <source>
        <strain evidence="2 3">LMG9050</strain>
    </source>
</reference>
<evidence type="ECO:0000313" key="3">
    <source>
        <dbReference type="Proteomes" id="UP000190559"/>
    </source>
</evidence>
<gene>
    <name evidence="2" type="ORF">Xmlh_17370</name>
</gene>
<dbReference type="EMBL" id="LOJW01000040">
    <property type="protein sequence ID" value="OOW67434.1"/>
    <property type="molecule type" value="Genomic_DNA"/>
</dbReference>
<organism evidence="2 3">
    <name type="scientific">Xanthomonas axonopodis pv. melhusii</name>
    <dbReference type="NCBI Taxonomy" id="487834"/>
    <lineage>
        <taxon>Bacteria</taxon>
        <taxon>Pseudomonadati</taxon>
        <taxon>Pseudomonadota</taxon>
        <taxon>Gammaproteobacteria</taxon>
        <taxon>Lysobacterales</taxon>
        <taxon>Lysobacteraceae</taxon>
        <taxon>Xanthomonas</taxon>
    </lineage>
</organism>
<dbReference type="AlphaFoldDB" id="A0A1T1NVQ8"/>
<comment type="caution">
    <text evidence="2">The sequence shown here is derived from an EMBL/GenBank/DDBJ whole genome shotgun (WGS) entry which is preliminary data.</text>
</comment>
<sequence>MSKVEIEKRGKVARVHPRLADMLVQRYGYLRRDLQAQQLMTAPAGPVAAPPPRRAKKKPNKKTSDSASPAEGASE</sequence>